<dbReference type="AlphaFoldDB" id="A0A1H3XMG1"/>
<keyword evidence="6 7" id="KW-0472">Membrane</keyword>
<dbReference type="EMBL" id="FNQS01000002">
    <property type="protein sequence ID" value="SDZ99728.1"/>
    <property type="molecule type" value="Genomic_DNA"/>
</dbReference>
<dbReference type="GeneID" id="97763605"/>
<evidence type="ECO:0000256" key="2">
    <source>
        <dbReference type="ARBA" id="ARBA00009962"/>
    </source>
</evidence>
<feature type="transmembrane region" description="Helical" evidence="7">
    <location>
        <begin position="45"/>
        <end position="62"/>
    </location>
</feature>
<evidence type="ECO:0000256" key="1">
    <source>
        <dbReference type="ARBA" id="ARBA00004651"/>
    </source>
</evidence>
<feature type="transmembrane region" description="Helical" evidence="7">
    <location>
        <begin position="6"/>
        <end position="24"/>
    </location>
</feature>
<evidence type="ECO:0000313" key="9">
    <source>
        <dbReference type="Proteomes" id="UP000187280"/>
    </source>
</evidence>
<dbReference type="NCBIfam" id="NF002791">
    <property type="entry name" value="PRK02913.1"/>
    <property type="match status" value="1"/>
</dbReference>
<dbReference type="RefSeq" id="WP_026742405.1">
    <property type="nucleotide sequence ID" value="NZ_FNQS01000002.1"/>
</dbReference>
<dbReference type="HAMAP" id="MF_01071">
    <property type="entry name" value="UPF0266"/>
    <property type="match status" value="1"/>
</dbReference>
<keyword evidence="4 7" id="KW-0812">Transmembrane</keyword>
<keyword evidence="3 7" id="KW-1003">Cell membrane</keyword>
<evidence type="ECO:0000256" key="4">
    <source>
        <dbReference type="ARBA" id="ARBA00022692"/>
    </source>
</evidence>
<organism evidence="8 9">
    <name type="scientific">Lonsdalea quercina</name>
    <dbReference type="NCBI Taxonomy" id="71657"/>
    <lineage>
        <taxon>Bacteria</taxon>
        <taxon>Pseudomonadati</taxon>
        <taxon>Pseudomonadota</taxon>
        <taxon>Gammaproteobacteria</taxon>
        <taxon>Enterobacterales</taxon>
        <taxon>Pectobacteriaceae</taxon>
        <taxon>Lonsdalea</taxon>
    </lineage>
</organism>
<keyword evidence="9" id="KW-1185">Reference proteome</keyword>
<dbReference type="Proteomes" id="UP000187280">
    <property type="component" value="Unassembled WGS sequence"/>
</dbReference>
<reference evidence="8 9" key="1">
    <citation type="submission" date="2016-10" db="EMBL/GenBank/DDBJ databases">
        <authorList>
            <person name="de Groot N.N."/>
        </authorList>
    </citation>
    <scope>NUCLEOTIDE SEQUENCE [LARGE SCALE GENOMIC DNA]</scope>
    <source>
        <strain evidence="8 9">ATCC 29281</strain>
    </source>
</reference>
<evidence type="ECO:0000256" key="7">
    <source>
        <dbReference type="HAMAP-Rule" id="MF_01071"/>
    </source>
</evidence>
<sequence length="152" mass="17872">MTFTDIVIILCIALTLIYAVYDEFLMDRRKGPTRLRILLRRHSHLDAVIYIGLIGILIYKNITGLGTIITTILLFSLLLMVIYLFFIRHPKLLFKQQGFFYENIYIPYARIKNINLSEDGVLIISLEKKALKISVRELDDLERIYNFMIENQ</sequence>
<evidence type="ECO:0000256" key="6">
    <source>
        <dbReference type="ARBA" id="ARBA00023136"/>
    </source>
</evidence>
<comment type="similarity">
    <text evidence="2 7">Belongs to the UPF0266 family.</text>
</comment>
<dbReference type="PIRSF" id="PIRSF020687">
    <property type="entry name" value="UCP020687"/>
    <property type="match status" value="1"/>
</dbReference>
<accession>A0A1H3XMG1</accession>
<dbReference type="GO" id="GO:0005886">
    <property type="term" value="C:plasma membrane"/>
    <property type="evidence" value="ECO:0007669"/>
    <property type="project" value="UniProtKB-SubCell"/>
</dbReference>
<protein>
    <recommendedName>
        <fullName evidence="7">UPF0266 membrane protein SAMN02982996_00677</fullName>
    </recommendedName>
</protein>
<gene>
    <name evidence="8" type="ORF">SAMN02982996_00677</name>
</gene>
<feature type="transmembrane region" description="Helical" evidence="7">
    <location>
        <begin position="68"/>
        <end position="87"/>
    </location>
</feature>
<name>A0A1H3XMG1_9GAMM</name>
<dbReference type="Pfam" id="PF06173">
    <property type="entry name" value="DUF986"/>
    <property type="match status" value="1"/>
</dbReference>
<comment type="subcellular location">
    <subcellularLocation>
        <location evidence="1 7">Cell membrane</location>
        <topology evidence="1 7">Multi-pass membrane protein</topology>
    </subcellularLocation>
</comment>
<evidence type="ECO:0000313" key="8">
    <source>
        <dbReference type="EMBL" id="SDZ99728.1"/>
    </source>
</evidence>
<evidence type="ECO:0000256" key="5">
    <source>
        <dbReference type="ARBA" id="ARBA00022989"/>
    </source>
</evidence>
<evidence type="ECO:0000256" key="3">
    <source>
        <dbReference type="ARBA" id="ARBA00022475"/>
    </source>
</evidence>
<dbReference type="STRING" id="71657.SAMN02982996_00677"/>
<keyword evidence="5 7" id="KW-1133">Transmembrane helix</keyword>
<proteinExistence type="inferred from homology"/>
<dbReference type="InterPro" id="IPR009328">
    <property type="entry name" value="DUF986"/>
</dbReference>